<evidence type="ECO:0000259" key="2">
    <source>
        <dbReference type="SMART" id="SM00829"/>
    </source>
</evidence>
<reference evidence="3" key="1">
    <citation type="submission" date="2019-10" db="EMBL/GenBank/DDBJ databases">
        <authorList>
            <consortium name="DOE Joint Genome Institute"/>
            <person name="Kuo A."/>
            <person name="Miyauchi S."/>
            <person name="Kiss E."/>
            <person name="Drula E."/>
            <person name="Kohler A."/>
            <person name="Sanchez-Garcia M."/>
            <person name="Andreopoulos B."/>
            <person name="Barry K.W."/>
            <person name="Bonito G."/>
            <person name="Buee M."/>
            <person name="Carver A."/>
            <person name="Chen C."/>
            <person name="Cichocki N."/>
            <person name="Clum A."/>
            <person name="Culley D."/>
            <person name="Crous P.W."/>
            <person name="Fauchery L."/>
            <person name="Girlanda M."/>
            <person name="Hayes R."/>
            <person name="Keri Z."/>
            <person name="LaButti K."/>
            <person name="Lipzen A."/>
            <person name="Lombard V."/>
            <person name="Magnuson J."/>
            <person name="Maillard F."/>
            <person name="Morin E."/>
            <person name="Murat C."/>
            <person name="Nolan M."/>
            <person name="Ohm R."/>
            <person name="Pangilinan J."/>
            <person name="Pereira M."/>
            <person name="Perotto S."/>
            <person name="Peter M."/>
            <person name="Riley R."/>
            <person name="Sitrit Y."/>
            <person name="Stielow B."/>
            <person name="Szollosi G."/>
            <person name="Zifcakova L."/>
            <person name="Stursova M."/>
            <person name="Spatafora J.W."/>
            <person name="Tedersoo L."/>
            <person name="Vaario L.-M."/>
            <person name="Yamada A."/>
            <person name="Yan M."/>
            <person name="Wang P."/>
            <person name="Xu J."/>
            <person name="Bruns T."/>
            <person name="Baldrian P."/>
            <person name="Vilgalys R."/>
            <person name="Henrissat B."/>
            <person name="Grigoriev I.V."/>
            <person name="Hibbett D."/>
            <person name="Nagy L.G."/>
            <person name="Martin F.M."/>
        </authorList>
    </citation>
    <scope>NUCLEOTIDE SEQUENCE</scope>
    <source>
        <strain evidence="3">BED1</strain>
    </source>
</reference>
<dbReference type="InterPro" id="IPR041694">
    <property type="entry name" value="ADH_N_2"/>
</dbReference>
<dbReference type="SUPFAM" id="SSF51735">
    <property type="entry name" value="NAD(P)-binding Rossmann-fold domains"/>
    <property type="match status" value="1"/>
</dbReference>
<feature type="domain" description="Enoyl reductase (ER)" evidence="2">
    <location>
        <begin position="25"/>
        <end position="333"/>
    </location>
</feature>
<evidence type="ECO:0000313" key="3">
    <source>
        <dbReference type="EMBL" id="KAF8441616.1"/>
    </source>
</evidence>
<dbReference type="AlphaFoldDB" id="A0AAD4GFP1"/>
<evidence type="ECO:0000313" key="4">
    <source>
        <dbReference type="Proteomes" id="UP001194468"/>
    </source>
</evidence>
<dbReference type="InterPro" id="IPR011032">
    <property type="entry name" value="GroES-like_sf"/>
</dbReference>
<dbReference type="CDD" id="cd05288">
    <property type="entry name" value="PGDH"/>
    <property type="match status" value="1"/>
</dbReference>
<evidence type="ECO:0000256" key="1">
    <source>
        <dbReference type="ARBA" id="ARBA00023002"/>
    </source>
</evidence>
<organism evidence="3 4">
    <name type="scientific">Boletus edulis BED1</name>
    <dbReference type="NCBI Taxonomy" id="1328754"/>
    <lineage>
        <taxon>Eukaryota</taxon>
        <taxon>Fungi</taxon>
        <taxon>Dikarya</taxon>
        <taxon>Basidiomycota</taxon>
        <taxon>Agaricomycotina</taxon>
        <taxon>Agaricomycetes</taxon>
        <taxon>Agaricomycetidae</taxon>
        <taxon>Boletales</taxon>
        <taxon>Boletineae</taxon>
        <taxon>Boletaceae</taxon>
        <taxon>Boletoideae</taxon>
        <taxon>Boletus</taxon>
    </lineage>
</organism>
<accession>A0AAD4GFP1</accession>
<proteinExistence type="predicted"/>
<dbReference type="InterPro" id="IPR013149">
    <property type="entry name" value="ADH-like_C"/>
</dbReference>
<dbReference type="InterPro" id="IPR036291">
    <property type="entry name" value="NAD(P)-bd_dom_sf"/>
</dbReference>
<gene>
    <name evidence="3" type="ORF">L210DRAFT_3644872</name>
</gene>
<sequence length="338" mass="36851">MSPVTNKRIIFKEYPKGLPIPGQTTTFDASQTIDLDSVPLNGGILVKLLVLSLEPYIMARMGPSVPNMYQIGDTIECFGIGVVLRSENPAFQVGDHLHGSHPFQEYFVLQQTDSLIKIHNEYHLPWSVFVGIAGLSGKTAYFGWKEHSRAKKGEVAFITSGAGAVGSFVIQLAKRDGMKVIASAGSDDKVKFLKELGADVAFNYKTTKTSEILAKEGPINVYWDNVGGETLEAALNAAAKHARFIECGMISAYDSSSKPISNLISIIIKEISMNGFVTTTLSPKYLETFEREVPALVASKELMYREVVTRGLENAEVAFDNFMKGALTGKSVVIVADE</sequence>
<comment type="caution">
    <text evidence="3">The sequence shown here is derived from an EMBL/GenBank/DDBJ whole genome shotgun (WGS) entry which is preliminary data.</text>
</comment>
<dbReference type="GO" id="GO:0016628">
    <property type="term" value="F:oxidoreductase activity, acting on the CH-CH group of donors, NAD or NADP as acceptor"/>
    <property type="evidence" value="ECO:0007669"/>
    <property type="project" value="InterPro"/>
</dbReference>
<dbReference type="SMART" id="SM00829">
    <property type="entry name" value="PKS_ER"/>
    <property type="match status" value="1"/>
</dbReference>
<name>A0AAD4GFP1_BOLED</name>
<dbReference type="Pfam" id="PF16884">
    <property type="entry name" value="ADH_N_2"/>
    <property type="match status" value="1"/>
</dbReference>
<dbReference type="InterPro" id="IPR020843">
    <property type="entry name" value="ER"/>
</dbReference>
<dbReference type="Proteomes" id="UP001194468">
    <property type="component" value="Unassembled WGS sequence"/>
</dbReference>
<dbReference type="InterPro" id="IPR045010">
    <property type="entry name" value="MDR_fam"/>
</dbReference>
<dbReference type="Pfam" id="PF00107">
    <property type="entry name" value="ADH_zinc_N"/>
    <property type="match status" value="1"/>
</dbReference>
<dbReference type="EMBL" id="WHUW01000010">
    <property type="protein sequence ID" value="KAF8441616.1"/>
    <property type="molecule type" value="Genomic_DNA"/>
</dbReference>
<keyword evidence="4" id="KW-1185">Reference proteome</keyword>
<dbReference type="Gene3D" id="3.90.180.10">
    <property type="entry name" value="Medium-chain alcohol dehydrogenases, catalytic domain"/>
    <property type="match status" value="1"/>
</dbReference>
<dbReference type="PANTHER" id="PTHR43205:SF7">
    <property type="entry name" value="PROSTAGLANDIN REDUCTASE 1"/>
    <property type="match status" value="1"/>
</dbReference>
<keyword evidence="1" id="KW-0560">Oxidoreductase</keyword>
<dbReference type="PANTHER" id="PTHR43205">
    <property type="entry name" value="PROSTAGLANDIN REDUCTASE"/>
    <property type="match status" value="1"/>
</dbReference>
<dbReference type="Gene3D" id="3.40.50.720">
    <property type="entry name" value="NAD(P)-binding Rossmann-like Domain"/>
    <property type="match status" value="1"/>
</dbReference>
<reference evidence="3" key="2">
    <citation type="journal article" date="2020" name="Nat. Commun.">
        <title>Large-scale genome sequencing of mycorrhizal fungi provides insights into the early evolution of symbiotic traits.</title>
        <authorList>
            <person name="Miyauchi S."/>
            <person name="Kiss E."/>
            <person name="Kuo A."/>
            <person name="Drula E."/>
            <person name="Kohler A."/>
            <person name="Sanchez-Garcia M."/>
            <person name="Morin E."/>
            <person name="Andreopoulos B."/>
            <person name="Barry K.W."/>
            <person name="Bonito G."/>
            <person name="Buee M."/>
            <person name="Carver A."/>
            <person name="Chen C."/>
            <person name="Cichocki N."/>
            <person name="Clum A."/>
            <person name="Culley D."/>
            <person name="Crous P.W."/>
            <person name="Fauchery L."/>
            <person name="Girlanda M."/>
            <person name="Hayes R.D."/>
            <person name="Keri Z."/>
            <person name="LaButti K."/>
            <person name="Lipzen A."/>
            <person name="Lombard V."/>
            <person name="Magnuson J."/>
            <person name="Maillard F."/>
            <person name="Murat C."/>
            <person name="Nolan M."/>
            <person name="Ohm R.A."/>
            <person name="Pangilinan J."/>
            <person name="Pereira M.F."/>
            <person name="Perotto S."/>
            <person name="Peter M."/>
            <person name="Pfister S."/>
            <person name="Riley R."/>
            <person name="Sitrit Y."/>
            <person name="Stielow J.B."/>
            <person name="Szollosi G."/>
            <person name="Zifcakova L."/>
            <person name="Stursova M."/>
            <person name="Spatafora J.W."/>
            <person name="Tedersoo L."/>
            <person name="Vaario L.M."/>
            <person name="Yamada A."/>
            <person name="Yan M."/>
            <person name="Wang P."/>
            <person name="Xu J."/>
            <person name="Bruns T."/>
            <person name="Baldrian P."/>
            <person name="Vilgalys R."/>
            <person name="Dunand C."/>
            <person name="Henrissat B."/>
            <person name="Grigoriev I.V."/>
            <person name="Hibbett D."/>
            <person name="Nagy L.G."/>
            <person name="Martin F.M."/>
        </authorList>
    </citation>
    <scope>NUCLEOTIDE SEQUENCE</scope>
    <source>
        <strain evidence="3">BED1</strain>
    </source>
</reference>
<dbReference type="SUPFAM" id="SSF50129">
    <property type="entry name" value="GroES-like"/>
    <property type="match status" value="1"/>
</dbReference>
<protein>
    <submittedName>
        <fullName evidence="3">NAD-P-binding protein</fullName>
    </submittedName>
</protein>